<evidence type="ECO:0000313" key="2">
    <source>
        <dbReference type="Proteomes" id="UP000616151"/>
    </source>
</evidence>
<keyword evidence="2" id="KW-1185">Reference proteome</keyword>
<protein>
    <submittedName>
        <fullName evidence="1">Pyridoxamine 5'-phosphate oxidase family protein</fullName>
    </submittedName>
</protein>
<evidence type="ECO:0000313" key="1">
    <source>
        <dbReference type="EMBL" id="MBK1870495.1"/>
    </source>
</evidence>
<sequence>MAKQFARIEDPHRKFIARQHIFFTASAAEGTRVNVSPRSTEALRLLDDLTAIYLDRTGSGNETAAHLLADGRLTIMFCAFDGPPVILRLYGQGRMIRRNSPEYLSLLAEHYGGEEPLGARQIIRLDIDLVQTSCGYAVPLYDYRAERPNLDRWAEAKGQEGLDAYWREKNLTSMDGLPTGLLDEPEDQMAS</sequence>
<accession>A0ACC5RD16</accession>
<dbReference type="EMBL" id="JAENHL010000008">
    <property type="protein sequence ID" value="MBK1870495.1"/>
    <property type="molecule type" value="Genomic_DNA"/>
</dbReference>
<name>A0ACC5RD16_9HYPH</name>
<reference evidence="1" key="1">
    <citation type="submission" date="2021-01" db="EMBL/GenBank/DDBJ databases">
        <authorList>
            <person name="Sun Q."/>
        </authorList>
    </citation>
    <scope>NUCLEOTIDE SEQUENCE</scope>
    <source>
        <strain evidence="1">YIM B02566</strain>
    </source>
</reference>
<dbReference type="Proteomes" id="UP000616151">
    <property type="component" value="Unassembled WGS sequence"/>
</dbReference>
<organism evidence="1 2">
    <name type="scientific">Taklimakanibacter albus</name>
    <dbReference type="NCBI Taxonomy" id="2800327"/>
    <lineage>
        <taxon>Bacteria</taxon>
        <taxon>Pseudomonadati</taxon>
        <taxon>Pseudomonadota</taxon>
        <taxon>Alphaproteobacteria</taxon>
        <taxon>Hyphomicrobiales</taxon>
        <taxon>Aestuariivirgaceae</taxon>
        <taxon>Taklimakanibacter</taxon>
    </lineage>
</organism>
<comment type="caution">
    <text evidence="1">The sequence shown here is derived from an EMBL/GenBank/DDBJ whole genome shotgun (WGS) entry which is preliminary data.</text>
</comment>
<gene>
    <name evidence="1" type="ORF">JHL16_29285</name>
</gene>
<proteinExistence type="predicted"/>